<name>A0A5N7B8Y1_9EURO</name>
<sequence>MYQAPLAHLVVRFSFLFCFLLRAVCWIDRFFFYFSPSNSLRISSRCTLASSFA</sequence>
<organism evidence="2 3">
    <name type="scientific">Aspergillus bertholletiae</name>
    <dbReference type="NCBI Taxonomy" id="1226010"/>
    <lineage>
        <taxon>Eukaryota</taxon>
        <taxon>Fungi</taxon>
        <taxon>Dikarya</taxon>
        <taxon>Ascomycota</taxon>
        <taxon>Pezizomycotina</taxon>
        <taxon>Eurotiomycetes</taxon>
        <taxon>Eurotiomycetidae</taxon>
        <taxon>Eurotiales</taxon>
        <taxon>Aspergillaceae</taxon>
        <taxon>Aspergillus</taxon>
        <taxon>Aspergillus subgen. Circumdati</taxon>
    </lineage>
</organism>
<proteinExistence type="predicted"/>
<keyword evidence="3" id="KW-1185">Reference proteome</keyword>
<evidence type="ECO:0000256" key="1">
    <source>
        <dbReference type="SAM" id="Phobius"/>
    </source>
</evidence>
<keyword evidence="1" id="KW-1133">Transmembrane helix</keyword>
<protein>
    <submittedName>
        <fullName evidence="2">Uncharacterized protein</fullName>
    </submittedName>
</protein>
<keyword evidence="1" id="KW-0812">Transmembrane</keyword>
<feature type="transmembrane region" description="Helical" evidence="1">
    <location>
        <begin position="6"/>
        <end position="27"/>
    </location>
</feature>
<keyword evidence="1" id="KW-0472">Membrane</keyword>
<dbReference type="Proteomes" id="UP000326198">
    <property type="component" value="Unassembled WGS sequence"/>
</dbReference>
<accession>A0A5N7B8Y1</accession>
<evidence type="ECO:0000313" key="3">
    <source>
        <dbReference type="Proteomes" id="UP000326198"/>
    </source>
</evidence>
<evidence type="ECO:0000313" key="2">
    <source>
        <dbReference type="EMBL" id="KAE8378191.1"/>
    </source>
</evidence>
<gene>
    <name evidence="2" type="ORF">BDV26DRAFT_192446</name>
</gene>
<reference evidence="2 3" key="1">
    <citation type="submission" date="2019-04" db="EMBL/GenBank/DDBJ databases">
        <title>Friends and foes A comparative genomics studyof 23 Aspergillus species from section Flavi.</title>
        <authorList>
            <consortium name="DOE Joint Genome Institute"/>
            <person name="Kjaerbolling I."/>
            <person name="Vesth T."/>
            <person name="Frisvad J.C."/>
            <person name="Nybo J.L."/>
            <person name="Theobald S."/>
            <person name="Kildgaard S."/>
            <person name="Isbrandt T."/>
            <person name="Kuo A."/>
            <person name="Sato A."/>
            <person name="Lyhne E.K."/>
            <person name="Kogle M.E."/>
            <person name="Wiebenga A."/>
            <person name="Kun R.S."/>
            <person name="Lubbers R.J."/>
            <person name="Makela M.R."/>
            <person name="Barry K."/>
            <person name="Chovatia M."/>
            <person name="Clum A."/>
            <person name="Daum C."/>
            <person name="Haridas S."/>
            <person name="He G."/>
            <person name="LaButti K."/>
            <person name="Lipzen A."/>
            <person name="Mondo S."/>
            <person name="Riley R."/>
            <person name="Salamov A."/>
            <person name="Simmons B.A."/>
            <person name="Magnuson J.K."/>
            <person name="Henrissat B."/>
            <person name="Mortensen U.H."/>
            <person name="Larsen T.O."/>
            <person name="Devries R.P."/>
            <person name="Grigoriev I.V."/>
            <person name="Machida M."/>
            <person name="Baker S.E."/>
            <person name="Andersen M.R."/>
        </authorList>
    </citation>
    <scope>NUCLEOTIDE SEQUENCE [LARGE SCALE GENOMIC DNA]</scope>
    <source>
        <strain evidence="2 3">IBT 29228</strain>
    </source>
</reference>
<dbReference type="AlphaFoldDB" id="A0A5N7B8Y1"/>
<dbReference type="EMBL" id="ML736211">
    <property type="protein sequence ID" value="KAE8378191.1"/>
    <property type="molecule type" value="Genomic_DNA"/>
</dbReference>